<evidence type="ECO:0000256" key="2">
    <source>
        <dbReference type="ARBA" id="ARBA00024341"/>
    </source>
</evidence>
<feature type="region of interest" description="Disordered" evidence="4">
    <location>
        <begin position="1"/>
        <end position="35"/>
    </location>
</feature>
<accession>A0AAN9MWA6</accession>
<dbReference type="PROSITE" id="PS50096">
    <property type="entry name" value="IQ"/>
    <property type="match status" value="3"/>
</dbReference>
<dbReference type="InterPro" id="IPR000048">
    <property type="entry name" value="IQ_motif_EF-hand-BS"/>
</dbReference>
<dbReference type="PANTHER" id="PTHR32295">
    <property type="entry name" value="IQ-DOMAIN 5-RELATED"/>
    <property type="match status" value="1"/>
</dbReference>
<sequence length="555" mass="61216">MGRQSPGKWIRNLLLGKKSSKSKSSSKEKDIYKPSSNKDVVVVSSGTSISCPTVLSPPTSGANAAKGVVSTKEVVDVSSNERVILSTGDEQANAQALVNLSSDSGDHHERIRQIEAAIAVQAAIRGYQARTTFQTLKYVIPLQALIRGQLVRRQAVSALYFVKAIVKFQALVRGYKVRHSDIGLAVQKIWKDTKCPQSIGVVASTEAAKLSDNIFVNKLLASSPSAASLYLKNNPGEPNLAWEWLDRWTKSHFWAPVPELKKPDSISDKKNGSCQTVETNDGKVKRNSRKAPAMRVSDDSISDSNKHKRHPKKDANLPLHSPKEHQQREHEKRSFKKAQSDKSEVANEKIAHIRIKDSDHTVNDIPEKDPSASEKMNDSAMSKSKQSDPEKSLGQQAEEHDNKSCNDTNALLQSNLMNGKDGVMIEDLNESDNGISSVNSKNCLRRASLPANFMDHENLLHNTPRLPSYMAPTESTKAKLRAQGSPQFSSDMVDRNSIARRLSLSSSFNGKLGSFSPRADRMSVLSSSKGMIRTDRSLSSSRDGTDKLIQPQWRR</sequence>
<evidence type="ECO:0000313" key="6">
    <source>
        <dbReference type="EMBL" id="KAK7362205.1"/>
    </source>
</evidence>
<feature type="compositionally biased region" description="Basic and acidic residues" evidence="4">
    <location>
        <begin position="321"/>
        <end position="377"/>
    </location>
</feature>
<evidence type="ECO:0000256" key="3">
    <source>
        <dbReference type="ARBA" id="ARBA00024378"/>
    </source>
</evidence>
<feature type="region of interest" description="Disordered" evidence="4">
    <location>
        <begin position="259"/>
        <end position="407"/>
    </location>
</feature>
<dbReference type="EMBL" id="JAYMYQ010000001">
    <property type="protein sequence ID" value="KAK7362205.1"/>
    <property type="molecule type" value="Genomic_DNA"/>
</dbReference>
<dbReference type="Pfam" id="PF13178">
    <property type="entry name" value="DUF4005"/>
    <property type="match status" value="1"/>
</dbReference>
<reference evidence="6 7" key="1">
    <citation type="submission" date="2024-01" db="EMBL/GenBank/DDBJ databases">
        <title>The genomes of 5 underutilized Papilionoideae crops provide insights into root nodulation and disease resistanc.</title>
        <authorList>
            <person name="Jiang F."/>
        </authorList>
    </citation>
    <scope>NUCLEOTIDE SEQUENCE [LARGE SCALE GENOMIC DNA]</scope>
    <source>
        <strain evidence="6">LVBAO_FW01</strain>
        <tissue evidence="6">Leaves</tissue>
    </source>
</reference>
<proteinExistence type="inferred from homology"/>
<dbReference type="GO" id="GO:0005516">
    <property type="term" value="F:calmodulin binding"/>
    <property type="evidence" value="ECO:0007669"/>
    <property type="project" value="UniProtKB-KW"/>
</dbReference>
<keyword evidence="7" id="KW-1185">Reference proteome</keyword>
<comment type="similarity">
    <text evidence="2">Belongs to the IQD family.</text>
</comment>
<dbReference type="SMART" id="SM00015">
    <property type="entry name" value="IQ"/>
    <property type="match status" value="3"/>
</dbReference>
<dbReference type="Pfam" id="PF00612">
    <property type="entry name" value="IQ"/>
    <property type="match status" value="2"/>
</dbReference>
<evidence type="ECO:0000256" key="4">
    <source>
        <dbReference type="SAM" id="MobiDB-lite"/>
    </source>
</evidence>
<gene>
    <name evidence="6" type="ORF">VNO77_04311</name>
</gene>
<protein>
    <recommendedName>
        <fullName evidence="5">DUF4005 domain-containing protein</fullName>
    </recommendedName>
</protein>
<feature type="compositionally biased region" description="Basic and acidic residues" evidence="4">
    <location>
        <begin position="385"/>
        <end position="404"/>
    </location>
</feature>
<dbReference type="PANTHER" id="PTHR32295:SF275">
    <property type="entry name" value="IQ CALMODULIN-BINDING MOTIF PROTEIN"/>
    <property type="match status" value="1"/>
</dbReference>
<name>A0AAN9MWA6_CANGL</name>
<evidence type="ECO:0000256" key="1">
    <source>
        <dbReference type="ARBA" id="ARBA00022860"/>
    </source>
</evidence>
<feature type="region of interest" description="Disordered" evidence="4">
    <location>
        <begin position="526"/>
        <end position="555"/>
    </location>
</feature>
<evidence type="ECO:0000313" key="7">
    <source>
        <dbReference type="Proteomes" id="UP001367508"/>
    </source>
</evidence>
<dbReference type="Proteomes" id="UP001367508">
    <property type="component" value="Unassembled WGS sequence"/>
</dbReference>
<feature type="domain" description="DUF4005" evidence="5">
    <location>
        <begin position="457"/>
        <end position="524"/>
    </location>
</feature>
<evidence type="ECO:0000259" key="5">
    <source>
        <dbReference type="Pfam" id="PF13178"/>
    </source>
</evidence>
<dbReference type="InterPro" id="IPR025064">
    <property type="entry name" value="DUF4005"/>
</dbReference>
<comment type="subunit">
    <text evidence="3">Binds to multiple calmodulin (CaM) in the presence of Ca(2+) and CaM-like proteins.</text>
</comment>
<comment type="caution">
    <text evidence="6">The sequence shown here is derived from an EMBL/GenBank/DDBJ whole genome shotgun (WGS) entry which is preliminary data.</text>
</comment>
<keyword evidence="1" id="KW-0112">Calmodulin-binding</keyword>
<organism evidence="6 7">
    <name type="scientific">Canavalia gladiata</name>
    <name type="common">Sword bean</name>
    <name type="synonym">Dolichos gladiatus</name>
    <dbReference type="NCBI Taxonomy" id="3824"/>
    <lineage>
        <taxon>Eukaryota</taxon>
        <taxon>Viridiplantae</taxon>
        <taxon>Streptophyta</taxon>
        <taxon>Embryophyta</taxon>
        <taxon>Tracheophyta</taxon>
        <taxon>Spermatophyta</taxon>
        <taxon>Magnoliopsida</taxon>
        <taxon>eudicotyledons</taxon>
        <taxon>Gunneridae</taxon>
        <taxon>Pentapetalae</taxon>
        <taxon>rosids</taxon>
        <taxon>fabids</taxon>
        <taxon>Fabales</taxon>
        <taxon>Fabaceae</taxon>
        <taxon>Papilionoideae</taxon>
        <taxon>50 kb inversion clade</taxon>
        <taxon>NPAAA clade</taxon>
        <taxon>indigoferoid/millettioid clade</taxon>
        <taxon>Phaseoleae</taxon>
        <taxon>Canavalia</taxon>
    </lineage>
</organism>
<dbReference type="AlphaFoldDB" id="A0AAN9MWA6"/>
<feature type="compositionally biased region" description="Basic and acidic residues" evidence="4">
    <location>
        <begin position="259"/>
        <end position="271"/>
    </location>
</feature>